<evidence type="ECO:0008006" key="5">
    <source>
        <dbReference type="Google" id="ProtNLM"/>
    </source>
</evidence>
<dbReference type="EMBL" id="JAXLQG010000006">
    <property type="protein sequence ID" value="KAK5538555.1"/>
    <property type="molecule type" value="Genomic_DNA"/>
</dbReference>
<protein>
    <recommendedName>
        <fullName evidence="5">BZIP domain-containing protein</fullName>
    </recommendedName>
</protein>
<feature type="region of interest" description="Disordered" evidence="2">
    <location>
        <begin position="201"/>
        <end position="229"/>
    </location>
</feature>
<feature type="region of interest" description="Disordered" evidence="2">
    <location>
        <begin position="101"/>
        <end position="135"/>
    </location>
</feature>
<feature type="coiled-coil region" evidence="1">
    <location>
        <begin position="28"/>
        <end position="69"/>
    </location>
</feature>
<proteinExistence type="predicted"/>
<evidence type="ECO:0000256" key="1">
    <source>
        <dbReference type="SAM" id="Coils"/>
    </source>
</evidence>
<dbReference type="CDD" id="cd14688">
    <property type="entry name" value="bZIP_YAP"/>
    <property type="match status" value="1"/>
</dbReference>
<feature type="region of interest" description="Disordered" evidence="2">
    <location>
        <begin position="1"/>
        <end position="21"/>
    </location>
</feature>
<keyword evidence="1" id="KW-0175">Coiled coil</keyword>
<sequence length="577" mass="65437">MPTTDPVKRRKQNCENQKRWRQRQFDTLQTLSGRVQELETESDDLRSRLQDSQAELETLRAAAGRLEAQASPSLDRKLSILEDANRDVPTSRDSNILLAVSDDQRPKVEGVQASTVNGSSQGNLPTSRRAKPSIQNQAHLLDNTMTTSYLAGYDWPSFVISGNVEEASAQPPLHTEHSGASSDQKSERSYYHGYEYTSWAGAVPSEDESEKSNSSSNPESITEPFPQTAGRQMHLGPLEIFQLPVRDRDSSESAYVHNDMEAAEEPMAGVQATECVNIAVSYSNDLYFNWPMYSILGGAGGIWRNMTNFPDTTNISQHILAVQKVLHDSFRQLLTKPTYIREKVVADAFAWMIQSAWPSSESCFKMMTVYRHIFNFEVFRIFPCKATLERIHPLYRPTELQARVAHSPAIDWLPWPNMREKAIRMQHKVNVDRLCQMCWEHTLVEPAPFFTRNQPQLAGSAFRIWDMYLLEKAGGGRFSISKSTMTYDPASQDLLALVQRYGLPFQKIEHLRIDGPFYQVFPEFEIAGCASRWQTVPLSVSGEEKLGYPSKLKPESLLKLQKRVNSWLKNDPSAEMG</sequence>
<gene>
    <name evidence="3" type="ORF">LTR25_004097</name>
</gene>
<name>A0AAV9QD84_9PEZI</name>
<evidence type="ECO:0000256" key="2">
    <source>
        <dbReference type="SAM" id="MobiDB-lite"/>
    </source>
</evidence>
<evidence type="ECO:0000313" key="4">
    <source>
        <dbReference type="Proteomes" id="UP001345827"/>
    </source>
</evidence>
<organism evidence="3 4">
    <name type="scientific">Vermiconidia calcicola</name>
    <dbReference type="NCBI Taxonomy" id="1690605"/>
    <lineage>
        <taxon>Eukaryota</taxon>
        <taxon>Fungi</taxon>
        <taxon>Dikarya</taxon>
        <taxon>Ascomycota</taxon>
        <taxon>Pezizomycotina</taxon>
        <taxon>Dothideomycetes</taxon>
        <taxon>Dothideomycetidae</taxon>
        <taxon>Mycosphaerellales</taxon>
        <taxon>Extremaceae</taxon>
        <taxon>Vermiconidia</taxon>
    </lineage>
</organism>
<dbReference type="PANTHER" id="PTHR38116">
    <property type="entry name" value="CHROMOSOME 7, WHOLE GENOME SHOTGUN SEQUENCE"/>
    <property type="match status" value="1"/>
</dbReference>
<dbReference type="InterPro" id="IPR021833">
    <property type="entry name" value="DUF3425"/>
</dbReference>
<dbReference type="AlphaFoldDB" id="A0AAV9QD84"/>
<dbReference type="Proteomes" id="UP001345827">
    <property type="component" value="Unassembled WGS sequence"/>
</dbReference>
<feature type="compositionally biased region" description="Polar residues" evidence="2">
    <location>
        <begin position="112"/>
        <end position="126"/>
    </location>
</feature>
<reference evidence="3 4" key="1">
    <citation type="submission" date="2023-06" db="EMBL/GenBank/DDBJ databases">
        <title>Black Yeasts Isolated from many extreme environments.</title>
        <authorList>
            <person name="Coleine C."/>
            <person name="Stajich J.E."/>
            <person name="Selbmann L."/>
        </authorList>
    </citation>
    <scope>NUCLEOTIDE SEQUENCE [LARGE SCALE GENOMIC DNA]</scope>
    <source>
        <strain evidence="3 4">CCFEE 5887</strain>
    </source>
</reference>
<comment type="caution">
    <text evidence="3">The sequence shown here is derived from an EMBL/GenBank/DDBJ whole genome shotgun (WGS) entry which is preliminary data.</text>
</comment>
<keyword evidence="4" id="KW-1185">Reference proteome</keyword>
<dbReference type="Pfam" id="PF11905">
    <property type="entry name" value="DUF3425"/>
    <property type="match status" value="1"/>
</dbReference>
<accession>A0AAV9QD84</accession>
<dbReference type="PANTHER" id="PTHR38116:SF9">
    <property type="entry name" value="BZIP DOMAIN-CONTAINING PROTEIN"/>
    <property type="match status" value="1"/>
</dbReference>
<evidence type="ECO:0000313" key="3">
    <source>
        <dbReference type="EMBL" id="KAK5538555.1"/>
    </source>
</evidence>
<dbReference type="Gene3D" id="1.20.5.170">
    <property type="match status" value="1"/>
</dbReference>